<accession>A0ABS7ML23</accession>
<evidence type="ECO:0000313" key="2">
    <source>
        <dbReference type="EMBL" id="MBY4797987.1"/>
    </source>
</evidence>
<comment type="caution">
    <text evidence="2">The sequence shown here is derived from an EMBL/GenBank/DDBJ whole genome shotgun (WGS) entry which is preliminary data.</text>
</comment>
<evidence type="ECO:0000313" key="3">
    <source>
        <dbReference type="Proteomes" id="UP000700908"/>
    </source>
</evidence>
<protein>
    <submittedName>
        <fullName evidence="2">Nicotinamide-nucleotide amidohydrolase family protein</fullName>
    </submittedName>
</protein>
<proteinExistence type="predicted"/>
<dbReference type="SUPFAM" id="SSF142433">
    <property type="entry name" value="CinA-like"/>
    <property type="match status" value="1"/>
</dbReference>
<dbReference type="Gene3D" id="3.90.950.20">
    <property type="entry name" value="CinA-like"/>
    <property type="match status" value="1"/>
</dbReference>
<dbReference type="Proteomes" id="UP000700908">
    <property type="component" value="Unassembled WGS sequence"/>
</dbReference>
<dbReference type="NCBIfam" id="TIGR00199">
    <property type="entry name" value="PncC_domain"/>
    <property type="match status" value="1"/>
</dbReference>
<dbReference type="InterPro" id="IPR036653">
    <property type="entry name" value="CinA-like_C"/>
</dbReference>
<feature type="domain" description="CinA C-terminal" evidence="1">
    <location>
        <begin position="19"/>
        <end position="167"/>
    </location>
</feature>
<dbReference type="Pfam" id="PF02464">
    <property type="entry name" value="CinA"/>
    <property type="match status" value="1"/>
</dbReference>
<keyword evidence="3" id="KW-1185">Reference proteome</keyword>
<name>A0ABS7ML23_9ACTN</name>
<sequence>MSSFVFSTWAEAHVRALELAGALVDHLSHMGAHVSTAESCTAGLASALIADVAGASQVLRGGMVTYTNEIKEQVLGVSHQTLERFSAVSAETAREMADGARRVFSADYALSFTGYAGPGGGDEHNSVGTVYIGLATPDHVVAHRFELQGDRRCVRYAAVVAGFELLLFQLTTS</sequence>
<dbReference type="EMBL" id="JAIMFO010000007">
    <property type="protein sequence ID" value="MBY4797987.1"/>
    <property type="molecule type" value="Genomic_DNA"/>
</dbReference>
<dbReference type="RefSeq" id="WP_222199703.1">
    <property type="nucleotide sequence ID" value="NZ_JAIMFO010000007.1"/>
</dbReference>
<evidence type="ECO:0000259" key="1">
    <source>
        <dbReference type="Pfam" id="PF02464"/>
    </source>
</evidence>
<dbReference type="InterPro" id="IPR008136">
    <property type="entry name" value="CinA_C"/>
</dbReference>
<organism evidence="2 3">
    <name type="scientific">Collinsella ureilytica</name>
    <dbReference type="NCBI Taxonomy" id="2869515"/>
    <lineage>
        <taxon>Bacteria</taxon>
        <taxon>Bacillati</taxon>
        <taxon>Actinomycetota</taxon>
        <taxon>Coriobacteriia</taxon>
        <taxon>Coriobacteriales</taxon>
        <taxon>Coriobacteriaceae</taxon>
        <taxon>Collinsella</taxon>
    </lineage>
</organism>
<reference evidence="2 3" key="1">
    <citation type="submission" date="2021-08" db="EMBL/GenBank/DDBJ databases">
        <title>Collinsella faecalis sp. nov. isolated from swine faeces.</title>
        <authorList>
            <person name="Oh B.S."/>
            <person name="Lee J.H."/>
        </authorList>
    </citation>
    <scope>NUCLEOTIDE SEQUENCE [LARGE SCALE GENOMIC DNA]</scope>
    <source>
        <strain evidence="2 3">AGMB00827</strain>
    </source>
</reference>
<gene>
    <name evidence="2" type="ORF">K6V98_06460</name>
</gene>